<proteinExistence type="predicted"/>
<protein>
    <submittedName>
        <fullName evidence="2">Uncharacterized protein</fullName>
    </submittedName>
</protein>
<keyword evidence="3" id="KW-1185">Reference proteome</keyword>
<evidence type="ECO:0000313" key="3">
    <source>
        <dbReference type="Proteomes" id="UP000321721"/>
    </source>
</evidence>
<organism evidence="2 3">
    <name type="scientific">Vicingus serpentipes</name>
    <dbReference type="NCBI Taxonomy" id="1926625"/>
    <lineage>
        <taxon>Bacteria</taxon>
        <taxon>Pseudomonadati</taxon>
        <taxon>Bacteroidota</taxon>
        <taxon>Flavobacteriia</taxon>
        <taxon>Flavobacteriales</taxon>
        <taxon>Vicingaceae</taxon>
        <taxon>Vicingus</taxon>
    </lineage>
</organism>
<dbReference type="OrthoDB" id="977752at2"/>
<comment type="caution">
    <text evidence="2">The sequence shown here is derived from an EMBL/GenBank/DDBJ whole genome shotgun (WGS) entry which is preliminary data.</text>
</comment>
<dbReference type="Proteomes" id="UP000321721">
    <property type="component" value="Unassembled WGS sequence"/>
</dbReference>
<gene>
    <name evidence="2" type="ORF">FRY74_09555</name>
</gene>
<dbReference type="EMBL" id="VOOS01000004">
    <property type="protein sequence ID" value="TXB64687.1"/>
    <property type="molecule type" value="Genomic_DNA"/>
</dbReference>
<feature type="chain" id="PRO_5023139520" evidence="1">
    <location>
        <begin position="20"/>
        <end position="270"/>
    </location>
</feature>
<keyword evidence="1" id="KW-0732">Signal</keyword>
<evidence type="ECO:0000313" key="2">
    <source>
        <dbReference type="EMBL" id="TXB64687.1"/>
    </source>
</evidence>
<feature type="signal peptide" evidence="1">
    <location>
        <begin position="1"/>
        <end position="19"/>
    </location>
</feature>
<reference evidence="2 3" key="1">
    <citation type="submission" date="2019-08" db="EMBL/GenBank/DDBJ databases">
        <title>Genome of Vicingus serpentipes NCIMB 15042.</title>
        <authorList>
            <person name="Bowman J.P."/>
        </authorList>
    </citation>
    <scope>NUCLEOTIDE SEQUENCE [LARGE SCALE GENOMIC DNA]</scope>
    <source>
        <strain evidence="2 3">NCIMB 15042</strain>
    </source>
</reference>
<dbReference type="RefSeq" id="WP_147100900.1">
    <property type="nucleotide sequence ID" value="NZ_VOOS01000004.1"/>
</dbReference>
<evidence type="ECO:0000256" key="1">
    <source>
        <dbReference type="SAM" id="SignalP"/>
    </source>
</evidence>
<dbReference type="AlphaFoldDB" id="A0A5C6RR69"/>
<sequence length="270" mass="31362">MNKIIFIITLFIFSIKLTAQNNTMGTVTNSEANGKAKVLIIPFEPRLYISDIDKELVKENQMNFQDIKAKFRAALDQNIYISLKKYYTSLSFYTIPQEDAIKELSYIYNSIGYKYEVMPVEEVVEKENTGKKLMNKFKKKEREEEPIEAGINNGQIVSQTDDREKYMMTKISNENLINTLNKQYQATYYLFINELDIKRTMKESGGMNSQSQREIKVHYTIFNNQEKVMDSGAIKTLFNSSENDIEKIIKSEFPLIADKLAEKIVNVKPE</sequence>
<accession>A0A5C6RR69</accession>
<name>A0A5C6RR69_9FLAO</name>